<feature type="compositionally biased region" description="Low complexity" evidence="4">
    <location>
        <begin position="42"/>
        <end position="183"/>
    </location>
</feature>
<dbReference type="GO" id="GO:0004252">
    <property type="term" value="F:serine-type endopeptidase activity"/>
    <property type="evidence" value="ECO:0007669"/>
    <property type="project" value="InterPro"/>
</dbReference>
<dbReference type="Gene3D" id="2.40.10.10">
    <property type="entry name" value="Trypsin-like serine proteases"/>
    <property type="match status" value="2"/>
</dbReference>
<feature type="region of interest" description="Disordered" evidence="4">
    <location>
        <begin position="380"/>
        <end position="404"/>
    </location>
</feature>
<dbReference type="SUPFAM" id="SSF50494">
    <property type="entry name" value="Trypsin-like serine proteases"/>
    <property type="match status" value="1"/>
</dbReference>
<reference evidence="8" key="2">
    <citation type="submission" date="2023-02" db="EMBL/GenBank/DDBJ databases">
        <authorList>
            <person name="Sun Q."/>
            <person name="Mori K."/>
        </authorList>
    </citation>
    <scope>NUCLEOTIDE SEQUENCE</scope>
    <source>
        <strain evidence="8">NBRC 112289</strain>
    </source>
</reference>
<evidence type="ECO:0000256" key="2">
    <source>
        <dbReference type="ARBA" id="ARBA00022670"/>
    </source>
</evidence>
<dbReference type="Pfam" id="PF13180">
    <property type="entry name" value="PDZ_2"/>
    <property type="match status" value="1"/>
</dbReference>
<evidence type="ECO:0000313" key="8">
    <source>
        <dbReference type="EMBL" id="GMA29865.1"/>
    </source>
</evidence>
<reference evidence="8 9" key="1">
    <citation type="journal article" date="2014" name="Int. J. Syst. Evol. Microbiol.">
        <title>Complete genome sequence of Corynebacterium casei LMG S-19264T (=DSM 44701T), isolated from a smear-ripened cheese.</title>
        <authorList>
            <consortium name="US DOE Joint Genome Institute (JGI-PGF)"/>
            <person name="Walter F."/>
            <person name="Albersmeier A."/>
            <person name="Kalinowski J."/>
            <person name="Ruckert C."/>
        </authorList>
    </citation>
    <scope>NUCLEOTIDE SEQUENCE [LARGE SCALE GENOMIC DNA]</scope>
    <source>
        <strain evidence="8 9">NBRC 112289</strain>
    </source>
</reference>
<dbReference type="InterPro" id="IPR009003">
    <property type="entry name" value="Peptidase_S1_PA"/>
</dbReference>
<feature type="transmembrane region" description="Helical" evidence="5">
    <location>
        <begin position="193"/>
        <end position="216"/>
    </location>
</feature>
<dbReference type="EMBL" id="BSUL01000001">
    <property type="protein sequence ID" value="GMA29865.1"/>
    <property type="molecule type" value="Genomic_DNA"/>
</dbReference>
<keyword evidence="5" id="KW-0472">Membrane</keyword>
<gene>
    <name evidence="7" type="ORF">GCM10025874_00040</name>
    <name evidence="8" type="ORF">GCM10025874_31180</name>
</gene>
<organism evidence="8 9">
    <name type="scientific">Arenivirga flava</name>
    <dbReference type="NCBI Taxonomy" id="1930060"/>
    <lineage>
        <taxon>Bacteria</taxon>
        <taxon>Bacillati</taxon>
        <taxon>Actinomycetota</taxon>
        <taxon>Actinomycetes</taxon>
        <taxon>Micrococcales</taxon>
        <taxon>Microbacteriaceae</taxon>
        <taxon>Arenivirga</taxon>
    </lineage>
</organism>
<evidence type="ECO:0000256" key="4">
    <source>
        <dbReference type="SAM" id="MobiDB-lite"/>
    </source>
</evidence>
<keyword evidence="5" id="KW-0812">Transmembrane</keyword>
<feature type="domain" description="PDZ" evidence="6">
    <location>
        <begin position="488"/>
        <end position="574"/>
    </location>
</feature>
<feature type="region of interest" description="Disordered" evidence="4">
    <location>
        <begin position="1"/>
        <end position="188"/>
    </location>
</feature>
<evidence type="ECO:0000256" key="3">
    <source>
        <dbReference type="ARBA" id="ARBA00022801"/>
    </source>
</evidence>
<evidence type="ECO:0000256" key="5">
    <source>
        <dbReference type="SAM" id="Phobius"/>
    </source>
</evidence>
<comment type="similarity">
    <text evidence="1">Belongs to the peptidase S1C family.</text>
</comment>
<dbReference type="Pfam" id="PF13365">
    <property type="entry name" value="Trypsin_2"/>
    <property type="match status" value="1"/>
</dbReference>
<dbReference type="Proteomes" id="UP001157160">
    <property type="component" value="Unassembled WGS sequence"/>
</dbReference>
<comment type="caution">
    <text evidence="8">The sequence shown here is derived from an EMBL/GenBank/DDBJ whole genome shotgun (WGS) entry which is preliminary data.</text>
</comment>
<keyword evidence="3" id="KW-0378">Hydrolase</keyword>
<evidence type="ECO:0000256" key="1">
    <source>
        <dbReference type="ARBA" id="ARBA00010541"/>
    </source>
</evidence>
<proteinExistence type="inferred from homology"/>
<evidence type="ECO:0000313" key="9">
    <source>
        <dbReference type="Proteomes" id="UP001157160"/>
    </source>
</evidence>
<dbReference type="EMBL" id="BSUL01000001">
    <property type="protein sequence ID" value="GMA26751.1"/>
    <property type="molecule type" value="Genomic_DNA"/>
</dbReference>
<feature type="compositionally biased region" description="Polar residues" evidence="4">
    <location>
        <begin position="30"/>
        <end position="41"/>
    </location>
</feature>
<dbReference type="InterPro" id="IPR001940">
    <property type="entry name" value="Peptidase_S1C"/>
</dbReference>
<evidence type="ECO:0000313" key="7">
    <source>
        <dbReference type="EMBL" id="GMA26751.1"/>
    </source>
</evidence>
<dbReference type="InterPro" id="IPR001478">
    <property type="entry name" value="PDZ"/>
</dbReference>
<keyword evidence="2" id="KW-0645">Protease</keyword>
<name>A0AA37XCF7_9MICO</name>
<dbReference type="InterPro" id="IPR043504">
    <property type="entry name" value="Peptidase_S1_PA_chymotrypsin"/>
</dbReference>
<dbReference type="InterPro" id="IPR036034">
    <property type="entry name" value="PDZ_sf"/>
</dbReference>
<keyword evidence="5" id="KW-1133">Transmembrane helix</keyword>
<dbReference type="InterPro" id="IPR051201">
    <property type="entry name" value="Chloro_Bact_Ser_Proteases"/>
</dbReference>
<dbReference type="Gene3D" id="2.30.42.10">
    <property type="match status" value="1"/>
</dbReference>
<dbReference type="PRINTS" id="PR00834">
    <property type="entry name" value="PROTEASES2C"/>
</dbReference>
<keyword evidence="9" id="KW-1185">Reference proteome</keyword>
<dbReference type="RefSeq" id="WP_284228787.1">
    <property type="nucleotide sequence ID" value="NZ_BSUL01000001.1"/>
</dbReference>
<feature type="compositionally biased region" description="Polar residues" evidence="4">
    <location>
        <begin position="389"/>
        <end position="400"/>
    </location>
</feature>
<sequence length="586" mass="58440">MNENPNTGAGDTDPNRQHDSASVPAEEGSTPEQQQHASQQGAEPQHPAAADATAQTAAQRPDAATAQTPVQQPAHSAQQPAANPQHGERQQFAPPVAPQAAAHAQHGAQHAAYQQQGHPQQHGHPQQQGQPQPQYGQYAQQQYSQQQPSPGSHHLPGAAFGPAATGPGTQQWAPPAQNAQNAQKKPRNRRAGVAVAALALAALVGGVSGAGITSLIGGGAGSSSVAGVEHANPTSVTVNDTEDVNLVTAVAAQATPSVVTISVSGGDASGSGSGVIISDDGYVLTNNHVVSLDGSVADPSIQVTDSEGRLYDATIVGTDPVYDLAVIKLDGASDLTPVEFANSDDLNVGDRTIAIGAPLGLSNTVTDGIVSSLNRSISVASSEVPDGGSTDQGEGNQQSPYDFWGFDLPGQEQQQQASSTISLSVIQTDAAINPGNSGGALLDANGDLIGINVAIATAGGGGTSSSAGSIGVGFSIPSNVAERISSELIANGEATHGLLGATVGDVTSTDQSSTVGALIDDVSPGGAAAAAGLRSGDVVTAIDGKPVTSMSDLVAQVRAQAAGASVTITYNRGDGAGEVEVTLGSM</sequence>
<dbReference type="SMART" id="SM00228">
    <property type="entry name" value="PDZ"/>
    <property type="match status" value="1"/>
</dbReference>
<dbReference type="SUPFAM" id="SSF50156">
    <property type="entry name" value="PDZ domain-like"/>
    <property type="match status" value="1"/>
</dbReference>
<dbReference type="GO" id="GO:0006508">
    <property type="term" value="P:proteolysis"/>
    <property type="evidence" value="ECO:0007669"/>
    <property type="project" value="UniProtKB-KW"/>
</dbReference>
<evidence type="ECO:0000259" key="6">
    <source>
        <dbReference type="PROSITE" id="PS50106"/>
    </source>
</evidence>
<dbReference type="PANTHER" id="PTHR43343">
    <property type="entry name" value="PEPTIDASE S12"/>
    <property type="match status" value="1"/>
</dbReference>
<accession>A0AA37XCF7</accession>
<dbReference type="PROSITE" id="PS50106">
    <property type="entry name" value="PDZ"/>
    <property type="match status" value="1"/>
</dbReference>
<dbReference type="AlphaFoldDB" id="A0AA37XCF7"/>
<protein>
    <recommendedName>
        <fullName evidence="6">PDZ domain-containing protein</fullName>
    </recommendedName>
</protein>
<dbReference type="PANTHER" id="PTHR43343:SF3">
    <property type="entry name" value="PROTEASE DO-LIKE 8, CHLOROPLASTIC"/>
    <property type="match status" value="1"/>
</dbReference>